<dbReference type="RefSeq" id="WP_199286427.1">
    <property type="nucleotide sequence ID" value="NZ_UXAW01000082.1"/>
</dbReference>
<accession>A0A3P5XT07</accession>
<sequence>MDLWNYLEYAAWAASFLFGLFIVIDWIRTDSTYSEDFLTSSREGELEALTEEQHHHRG</sequence>
<keyword evidence="1" id="KW-1133">Transmembrane helix</keyword>
<protein>
    <recommendedName>
        <fullName evidence="4">Cbb3-type cytochrome oxidase component FixQ</fullName>
    </recommendedName>
</protein>
<evidence type="ECO:0000313" key="2">
    <source>
        <dbReference type="EMBL" id="VDC31154.1"/>
    </source>
</evidence>
<keyword evidence="3" id="KW-1185">Reference proteome</keyword>
<dbReference type="Proteomes" id="UP000277498">
    <property type="component" value="Unassembled WGS sequence"/>
</dbReference>
<dbReference type="AlphaFoldDB" id="A0A3P5XT07"/>
<proteinExistence type="predicted"/>
<dbReference type="EMBL" id="UXAW01000082">
    <property type="protein sequence ID" value="VDC31154.1"/>
    <property type="molecule type" value="Genomic_DNA"/>
</dbReference>
<name>A0A3P5XT07_9RHOB</name>
<keyword evidence="1" id="KW-0472">Membrane</keyword>
<evidence type="ECO:0000313" key="3">
    <source>
        <dbReference type="Proteomes" id="UP000277498"/>
    </source>
</evidence>
<feature type="transmembrane region" description="Helical" evidence="1">
    <location>
        <begin position="6"/>
        <end position="27"/>
    </location>
</feature>
<keyword evidence="1" id="KW-0812">Transmembrane</keyword>
<reference evidence="2 3" key="1">
    <citation type="submission" date="2018-11" db="EMBL/GenBank/DDBJ databases">
        <authorList>
            <person name="Criscuolo A."/>
        </authorList>
    </citation>
    <scope>NUCLEOTIDE SEQUENCE [LARGE SCALE GENOMIC DNA]</scope>
    <source>
        <strain evidence="2">ACIP111625</strain>
    </source>
</reference>
<organism evidence="2 3">
    <name type="scientific">Pseudogemmobacter humi</name>
    <dbReference type="NCBI Taxonomy" id="2483812"/>
    <lineage>
        <taxon>Bacteria</taxon>
        <taxon>Pseudomonadati</taxon>
        <taxon>Pseudomonadota</taxon>
        <taxon>Alphaproteobacteria</taxon>
        <taxon>Rhodobacterales</taxon>
        <taxon>Paracoccaceae</taxon>
        <taxon>Pseudogemmobacter</taxon>
    </lineage>
</organism>
<evidence type="ECO:0000256" key="1">
    <source>
        <dbReference type="SAM" id="Phobius"/>
    </source>
</evidence>
<evidence type="ECO:0008006" key="4">
    <source>
        <dbReference type="Google" id="ProtNLM"/>
    </source>
</evidence>
<gene>
    <name evidence="2" type="ORF">XINFAN_02765</name>
</gene>